<evidence type="ECO:0000313" key="7">
    <source>
        <dbReference type="Proteomes" id="UP000036923"/>
    </source>
</evidence>
<dbReference type="STRING" id="398512.Bccel_4776"/>
<dbReference type="Pfam" id="PF26613">
    <property type="entry name" value="DUF8193"/>
    <property type="match status" value="1"/>
</dbReference>
<proteinExistence type="predicted"/>
<keyword evidence="7" id="KW-1185">Reference proteome</keyword>
<evidence type="ECO:0000259" key="5">
    <source>
        <dbReference type="Pfam" id="PF26615"/>
    </source>
</evidence>
<dbReference type="AlphaFoldDB" id="A0A0L6JVP2"/>
<name>A0A0L6JVP2_9FIRM</name>
<feature type="domain" description="DUF8193" evidence="3">
    <location>
        <begin position="25"/>
        <end position="244"/>
    </location>
</feature>
<gene>
    <name evidence="6" type="ORF">Bccel_4776</name>
</gene>
<dbReference type="InterPro" id="IPR058507">
    <property type="entry name" value="DUF8194"/>
</dbReference>
<dbReference type="eggNOG" id="ENOG502Z92N">
    <property type="taxonomic scope" value="Bacteria"/>
</dbReference>
<sequence length="572" mass="63656" precursor="true">MRRKIFTVIFICMVVLSSITAIYAEGDGNIDNGSGGMGSGTNQNSWTPGNDGVRVTVVDAKTGKTVGSSIDYTNKTPASSIIHFGKVSKIQYNNGTSLSPVKGGYYYKNPTNPLPKIISSGSGSASIETIKKYFCSDGAAKMIANDVGINFDQLVNGNYKLLLEPIAYFKYQGIQMGMTAHEAALYDQLRSGALRSKMVSLTHQNLPLAMFLEKSDLGFQAWTGSTSGKQSNSTILTYLGVGIVSYKDAPSSEPVDTAIEYRINTEVITAVTLSSSYEINPDSPATVTFNVGGKVYTMSNIVIPKSESQVVWCKWTTPSTEQNVTITVSATKGYLSENVIKAKIVDLDKNPPPNPTANDKNNGFKPVSMPRKSQKTYATWSVWWAKWHTYWVWVSNWQWCDHGDWGHWVDNGYWVDKGWYDFYTNVYEANLTATSKIMPDIKSPTASYKNMKSGYGINNVVQTNLISSAPTSHITGAQTVVSYFPEFEYRTYWRLLQCTQSGYYAKFEFKSNPYSTYGQKCHFTPVWYPNGQYQVYTYTLDAWTPAGMLSINLNDYVNISGSLYDDWHIAPK</sequence>
<dbReference type="Pfam" id="PF26615">
    <property type="entry name" value="DUF8195"/>
    <property type="match status" value="1"/>
</dbReference>
<comment type="caution">
    <text evidence="6">The sequence shown here is derived from an EMBL/GenBank/DDBJ whole genome shotgun (WGS) entry which is preliminary data.</text>
</comment>
<reference evidence="7" key="1">
    <citation type="submission" date="2015-07" db="EMBL/GenBank/DDBJ databases">
        <title>Near-Complete Genome Sequence of the Cellulolytic Bacterium Bacteroides (Pseudobacteroides) cellulosolvens ATCC 35603.</title>
        <authorList>
            <person name="Dassa B."/>
            <person name="Utturkar S.M."/>
            <person name="Klingeman D.M."/>
            <person name="Hurt R.A."/>
            <person name="Keller M."/>
            <person name="Xu J."/>
            <person name="Reddy Y.H.K."/>
            <person name="Borovok I."/>
            <person name="Grinberg I.R."/>
            <person name="Lamed R."/>
            <person name="Zhivin O."/>
            <person name="Bayer E.A."/>
            <person name="Brown S.D."/>
        </authorList>
    </citation>
    <scope>NUCLEOTIDE SEQUENCE [LARGE SCALE GENOMIC DNA]</scope>
    <source>
        <strain evidence="7">DSM 2933</strain>
    </source>
</reference>
<feature type="chain" id="PRO_5038412550" evidence="2">
    <location>
        <begin position="24"/>
        <end position="572"/>
    </location>
</feature>
<feature type="domain" description="DUF8194" evidence="4">
    <location>
        <begin position="258"/>
        <end position="346"/>
    </location>
</feature>
<keyword evidence="2" id="KW-0732">Signal</keyword>
<evidence type="ECO:0000256" key="1">
    <source>
        <dbReference type="SAM" id="MobiDB-lite"/>
    </source>
</evidence>
<accession>A0A0L6JVP2</accession>
<feature type="signal peptide" evidence="2">
    <location>
        <begin position="1"/>
        <end position="23"/>
    </location>
</feature>
<dbReference type="RefSeq" id="WP_036935466.1">
    <property type="nucleotide sequence ID" value="NZ_JQKC01000001.1"/>
</dbReference>
<evidence type="ECO:0000259" key="3">
    <source>
        <dbReference type="Pfam" id="PF26613"/>
    </source>
</evidence>
<dbReference type="Proteomes" id="UP000036923">
    <property type="component" value="Unassembled WGS sequence"/>
</dbReference>
<evidence type="ECO:0000313" key="6">
    <source>
        <dbReference type="EMBL" id="KNY29502.1"/>
    </source>
</evidence>
<feature type="region of interest" description="Disordered" evidence="1">
    <location>
        <begin position="346"/>
        <end position="370"/>
    </location>
</feature>
<dbReference type="InterPro" id="IPR058508">
    <property type="entry name" value="DUF8195"/>
</dbReference>
<dbReference type="PATRIC" id="fig|398512.5.peg.5007"/>
<evidence type="ECO:0000256" key="2">
    <source>
        <dbReference type="SAM" id="SignalP"/>
    </source>
</evidence>
<evidence type="ECO:0000259" key="4">
    <source>
        <dbReference type="Pfam" id="PF26614"/>
    </source>
</evidence>
<dbReference type="InterPro" id="IPR058506">
    <property type="entry name" value="DUF8193"/>
</dbReference>
<protein>
    <submittedName>
        <fullName evidence="6">Uncharacterized protein</fullName>
    </submittedName>
</protein>
<feature type="domain" description="DUF8195" evidence="5">
    <location>
        <begin position="350"/>
        <end position="567"/>
    </location>
</feature>
<dbReference type="Pfam" id="PF26614">
    <property type="entry name" value="DUF8194"/>
    <property type="match status" value="1"/>
</dbReference>
<dbReference type="EMBL" id="LGTC01000001">
    <property type="protein sequence ID" value="KNY29502.1"/>
    <property type="molecule type" value="Genomic_DNA"/>
</dbReference>
<organism evidence="6 7">
    <name type="scientific">Pseudobacteroides cellulosolvens ATCC 35603 = DSM 2933</name>
    <dbReference type="NCBI Taxonomy" id="398512"/>
    <lineage>
        <taxon>Bacteria</taxon>
        <taxon>Bacillati</taxon>
        <taxon>Bacillota</taxon>
        <taxon>Clostridia</taxon>
        <taxon>Eubacteriales</taxon>
        <taxon>Oscillospiraceae</taxon>
        <taxon>Pseudobacteroides</taxon>
    </lineage>
</organism>
<dbReference type="OrthoDB" id="9768560at2"/>